<dbReference type="InterPro" id="IPR023418">
    <property type="entry name" value="Thyroxine_BS"/>
</dbReference>
<comment type="similarity">
    <text evidence="3 7">Belongs to the transthyretin family. 5-hydroxyisourate hydrolase subfamily.</text>
</comment>
<feature type="domain" description="Transthyretin/hydroxyisourate hydrolase" evidence="8">
    <location>
        <begin position="4"/>
        <end position="116"/>
    </location>
</feature>
<protein>
    <recommendedName>
        <fullName evidence="7">5-hydroxyisourate hydrolase</fullName>
        <shortName evidence="7">HIU hydrolase</shortName>
        <shortName evidence="7">HIUHase</shortName>
        <ecNumber evidence="7">3.5.2.17</ecNumber>
    </recommendedName>
</protein>
<evidence type="ECO:0000259" key="8">
    <source>
        <dbReference type="Pfam" id="PF00576"/>
    </source>
</evidence>
<evidence type="ECO:0000313" key="9">
    <source>
        <dbReference type="EMBL" id="GLS19756.1"/>
    </source>
</evidence>
<gene>
    <name evidence="9" type="ORF">GCM10007874_27730</name>
</gene>
<dbReference type="SUPFAM" id="SSF49472">
    <property type="entry name" value="Transthyretin (synonym: prealbumin)"/>
    <property type="match status" value="1"/>
</dbReference>
<dbReference type="NCBIfam" id="TIGR02962">
    <property type="entry name" value="hdxy_isourate"/>
    <property type="match status" value="1"/>
</dbReference>
<keyword evidence="10" id="KW-1185">Reference proteome</keyword>
<dbReference type="PROSITE" id="PS00768">
    <property type="entry name" value="TRANSTHYRETIN_1"/>
    <property type="match status" value="1"/>
</dbReference>
<evidence type="ECO:0000313" key="10">
    <source>
        <dbReference type="Proteomes" id="UP001156882"/>
    </source>
</evidence>
<comment type="caution">
    <text evidence="9">The sequence shown here is derived from an EMBL/GenBank/DDBJ whole genome shotgun (WGS) entry which is preliminary data.</text>
</comment>
<comment type="function">
    <text evidence="2">Catalyzes the hydrolysis of 5-hydroxyisourate (HIU) to 2-oxo-4-hydroxy-4-carboxy-5-ureidoimidazoline (OHCU).</text>
</comment>
<accession>A0ABQ6CHR0</accession>
<sequence length="117" mass="12563">MGRLSTHVLDISRGKPAAGVTIELQRLEASGGRIPVVTVTTNADGRTDQPLMAGEAFIPGVYELIFHIGAYFRGKDVASAGDFLDVVPIRVTLSDKDGHYHVPLVCSPFAYSTYRGS</sequence>
<evidence type="ECO:0000256" key="1">
    <source>
        <dbReference type="ARBA" id="ARBA00001043"/>
    </source>
</evidence>
<reference evidence="10" key="1">
    <citation type="journal article" date="2019" name="Int. J. Syst. Evol. Microbiol.">
        <title>The Global Catalogue of Microorganisms (GCM) 10K type strain sequencing project: providing services to taxonomists for standard genome sequencing and annotation.</title>
        <authorList>
            <consortium name="The Broad Institute Genomics Platform"/>
            <consortium name="The Broad Institute Genome Sequencing Center for Infectious Disease"/>
            <person name="Wu L."/>
            <person name="Ma J."/>
        </authorList>
    </citation>
    <scope>NUCLEOTIDE SEQUENCE [LARGE SCALE GENOMIC DNA]</scope>
    <source>
        <strain evidence="10">NBRC 101365</strain>
    </source>
</reference>
<dbReference type="PANTHER" id="PTHR10395">
    <property type="entry name" value="URICASE AND TRANSTHYRETIN-RELATED"/>
    <property type="match status" value="1"/>
</dbReference>
<dbReference type="PANTHER" id="PTHR10395:SF7">
    <property type="entry name" value="5-HYDROXYISOURATE HYDROLASE"/>
    <property type="match status" value="1"/>
</dbReference>
<dbReference type="InterPro" id="IPR000895">
    <property type="entry name" value="Transthyretin/HIU_hydrolase"/>
</dbReference>
<keyword evidence="6 7" id="KW-0378">Hydrolase</keyword>
<dbReference type="PRINTS" id="PR00189">
    <property type="entry name" value="TRNSTHYRETIN"/>
</dbReference>
<dbReference type="InterPro" id="IPR014306">
    <property type="entry name" value="Hydroxyisourate_hydrolase"/>
</dbReference>
<evidence type="ECO:0000256" key="7">
    <source>
        <dbReference type="RuleBase" id="RU361270"/>
    </source>
</evidence>
<dbReference type="Gene3D" id="2.60.40.180">
    <property type="entry name" value="Transthyretin/hydroxyisourate hydrolase domain"/>
    <property type="match status" value="1"/>
</dbReference>
<evidence type="ECO:0000256" key="6">
    <source>
        <dbReference type="ARBA" id="ARBA00022801"/>
    </source>
</evidence>
<dbReference type="EMBL" id="BSPC01000024">
    <property type="protein sequence ID" value="GLS19756.1"/>
    <property type="molecule type" value="Genomic_DNA"/>
</dbReference>
<evidence type="ECO:0000256" key="5">
    <source>
        <dbReference type="ARBA" id="ARBA00022631"/>
    </source>
</evidence>
<dbReference type="InterPro" id="IPR036817">
    <property type="entry name" value="Transthyretin/HIU_hydrolase_sf"/>
</dbReference>
<comment type="catalytic activity">
    <reaction evidence="1 7">
        <text>5-hydroxyisourate + H2O = 5-hydroxy-2-oxo-4-ureido-2,5-dihydro-1H-imidazole-5-carboxylate + H(+)</text>
        <dbReference type="Rhea" id="RHEA:23736"/>
        <dbReference type="ChEBI" id="CHEBI:15377"/>
        <dbReference type="ChEBI" id="CHEBI:15378"/>
        <dbReference type="ChEBI" id="CHEBI:18072"/>
        <dbReference type="ChEBI" id="CHEBI:58639"/>
        <dbReference type="EC" id="3.5.2.17"/>
    </reaction>
</comment>
<dbReference type="RefSeq" id="WP_284312776.1">
    <property type="nucleotide sequence ID" value="NZ_BSPC01000024.1"/>
</dbReference>
<organism evidence="9 10">
    <name type="scientific">Labrys miyagiensis</name>
    <dbReference type="NCBI Taxonomy" id="346912"/>
    <lineage>
        <taxon>Bacteria</taxon>
        <taxon>Pseudomonadati</taxon>
        <taxon>Pseudomonadota</taxon>
        <taxon>Alphaproteobacteria</taxon>
        <taxon>Hyphomicrobiales</taxon>
        <taxon>Xanthobacteraceae</taxon>
        <taxon>Labrys</taxon>
    </lineage>
</organism>
<keyword evidence="5 7" id="KW-0659">Purine metabolism</keyword>
<dbReference type="InterPro" id="IPR023416">
    <property type="entry name" value="Transthyretin/HIU_hydrolase_d"/>
</dbReference>
<evidence type="ECO:0000256" key="2">
    <source>
        <dbReference type="ARBA" id="ARBA00002704"/>
    </source>
</evidence>
<name>A0ABQ6CHR0_9HYPH</name>
<dbReference type="Proteomes" id="UP001156882">
    <property type="component" value="Unassembled WGS sequence"/>
</dbReference>
<dbReference type="CDD" id="cd05822">
    <property type="entry name" value="TLP_HIUase"/>
    <property type="match status" value="1"/>
</dbReference>
<comment type="subunit">
    <text evidence="4 7">Homotetramer.</text>
</comment>
<evidence type="ECO:0000256" key="4">
    <source>
        <dbReference type="ARBA" id="ARBA00011881"/>
    </source>
</evidence>
<dbReference type="Pfam" id="PF00576">
    <property type="entry name" value="Transthyretin"/>
    <property type="match status" value="1"/>
</dbReference>
<dbReference type="GO" id="GO:0016787">
    <property type="term" value="F:hydrolase activity"/>
    <property type="evidence" value="ECO:0007669"/>
    <property type="project" value="UniProtKB-KW"/>
</dbReference>
<evidence type="ECO:0000256" key="3">
    <source>
        <dbReference type="ARBA" id="ARBA00009850"/>
    </source>
</evidence>
<proteinExistence type="inferred from homology"/>
<dbReference type="EC" id="3.5.2.17" evidence="7"/>